<sequence length="79" mass="8431">MFSCANYERGCRGRCNALNGRCESCHTLNLQTIRSNNSSPASSVSSSTTTQSPPAYSAMTTSFATLSQLNSITTTTRAQ</sequence>
<proteinExistence type="predicted"/>
<evidence type="ECO:0000256" key="1">
    <source>
        <dbReference type="SAM" id="MobiDB-lite"/>
    </source>
</evidence>
<evidence type="ECO:0000313" key="2">
    <source>
        <dbReference type="EMBL" id="KAF1832337.1"/>
    </source>
</evidence>
<evidence type="ECO:0000313" key="3">
    <source>
        <dbReference type="Proteomes" id="UP000800040"/>
    </source>
</evidence>
<organism evidence="2 3">
    <name type="scientific">Decorospora gaudefroyi</name>
    <dbReference type="NCBI Taxonomy" id="184978"/>
    <lineage>
        <taxon>Eukaryota</taxon>
        <taxon>Fungi</taxon>
        <taxon>Dikarya</taxon>
        <taxon>Ascomycota</taxon>
        <taxon>Pezizomycotina</taxon>
        <taxon>Dothideomycetes</taxon>
        <taxon>Pleosporomycetidae</taxon>
        <taxon>Pleosporales</taxon>
        <taxon>Pleosporineae</taxon>
        <taxon>Pleosporaceae</taxon>
        <taxon>Decorospora</taxon>
    </lineage>
</organism>
<dbReference type="Proteomes" id="UP000800040">
    <property type="component" value="Unassembled WGS sequence"/>
</dbReference>
<protein>
    <submittedName>
        <fullName evidence="2">Uncharacterized protein</fullName>
    </submittedName>
</protein>
<dbReference type="OrthoDB" id="3911301at2759"/>
<name>A0A6A5KB27_9PLEO</name>
<keyword evidence="3" id="KW-1185">Reference proteome</keyword>
<reference evidence="2" key="1">
    <citation type="submission" date="2020-01" db="EMBL/GenBank/DDBJ databases">
        <authorList>
            <consortium name="DOE Joint Genome Institute"/>
            <person name="Haridas S."/>
            <person name="Albert R."/>
            <person name="Binder M."/>
            <person name="Bloem J."/>
            <person name="Labutti K."/>
            <person name="Salamov A."/>
            <person name="Andreopoulos B."/>
            <person name="Baker S.E."/>
            <person name="Barry K."/>
            <person name="Bills G."/>
            <person name="Bluhm B.H."/>
            <person name="Cannon C."/>
            <person name="Castanera R."/>
            <person name="Culley D.E."/>
            <person name="Daum C."/>
            <person name="Ezra D."/>
            <person name="Gonzalez J.B."/>
            <person name="Henrissat B."/>
            <person name="Kuo A."/>
            <person name="Liang C."/>
            <person name="Lipzen A."/>
            <person name="Lutzoni F."/>
            <person name="Magnuson J."/>
            <person name="Mondo S."/>
            <person name="Nolan M."/>
            <person name="Ohm R."/>
            <person name="Pangilinan J."/>
            <person name="Park H.-J."/>
            <person name="Ramirez L."/>
            <person name="Alfaro M."/>
            <person name="Sun H."/>
            <person name="Tritt A."/>
            <person name="Yoshinaga Y."/>
            <person name="Zwiers L.-H."/>
            <person name="Turgeon B.G."/>
            <person name="Goodwin S.B."/>
            <person name="Spatafora J.W."/>
            <person name="Crous P.W."/>
            <person name="Grigoriev I.V."/>
        </authorList>
    </citation>
    <scope>NUCLEOTIDE SEQUENCE</scope>
    <source>
        <strain evidence="2">P77</strain>
    </source>
</reference>
<accession>A0A6A5KB27</accession>
<dbReference type="EMBL" id="ML975341">
    <property type="protein sequence ID" value="KAF1832337.1"/>
    <property type="molecule type" value="Genomic_DNA"/>
</dbReference>
<gene>
    <name evidence="2" type="ORF">BDW02DRAFT_503255</name>
</gene>
<feature type="region of interest" description="Disordered" evidence="1">
    <location>
        <begin position="35"/>
        <end position="56"/>
    </location>
</feature>
<dbReference type="AlphaFoldDB" id="A0A6A5KB27"/>